<evidence type="ECO:0000313" key="3">
    <source>
        <dbReference type="Proteomes" id="UP000287144"/>
    </source>
</evidence>
<dbReference type="EMBL" id="NKCK01000421">
    <property type="protein sequence ID" value="RSL82292.1"/>
    <property type="molecule type" value="Genomic_DNA"/>
</dbReference>
<gene>
    <name evidence="2" type="ORF">CEP52_016993</name>
</gene>
<organism evidence="2 3">
    <name type="scientific">Fusarium oligoseptatum</name>
    <dbReference type="NCBI Taxonomy" id="2604345"/>
    <lineage>
        <taxon>Eukaryota</taxon>
        <taxon>Fungi</taxon>
        <taxon>Dikarya</taxon>
        <taxon>Ascomycota</taxon>
        <taxon>Pezizomycotina</taxon>
        <taxon>Sordariomycetes</taxon>
        <taxon>Hypocreomycetidae</taxon>
        <taxon>Hypocreales</taxon>
        <taxon>Nectriaceae</taxon>
        <taxon>Fusarium</taxon>
        <taxon>Fusarium solani species complex</taxon>
    </lineage>
</organism>
<name>A0A428RXM3_9HYPO</name>
<comment type="caution">
    <text evidence="2">The sequence shown here is derived from an EMBL/GenBank/DDBJ whole genome shotgun (WGS) entry which is preliminary data.</text>
</comment>
<dbReference type="Proteomes" id="UP000287144">
    <property type="component" value="Unassembled WGS sequence"/>
</dbReference>
<accession>A0A428RXM3</accession>
<protein>
    <submittedName>
        <fullName evidence="2">Uncharacterized protein</fullName>
    </submittedName>
</protein>
<sequence>MNTLDILHQHPNNHVHNERNQSTADKSWAEKFPPTSKKQMGIHTPIRNNGHMEVDWSAFFPERSDDALRRRQPSFPPNPRTAWRLNTEADMETYLCQEIVAPVLSKFTLYPPVALQCKDERGGVVVDYHFVWNGRIVLIGEIKRNLIRPSAILDGTFENKSDQIKLLKELRGYAIEYECPQTFCFDGSSFLGLQFRAHERADFKKCDVDCWIFPRTEADSDHHGYPIRDVLYRMIVQGIRRCQSDDFPLPSLGGLRAPSRMFFSGEPRWPTSTGRRREHPAGYKRVEIDRGCICWQLNGRCVLQPNGQAITDSWPLWEEHTGIAPGMTMDPNEDIYGED</sequence>
<evidence type="ECO:0000256" key="1">
    <source>
        <dbReference type="SAM" id="MobiDB-lite"/>
    </source>
</evidence>
<dbReference type="AlphaFoldDB" id="A0A428RXM3"/>
<reference evidence="2 3" key="1">
    <citation type="submission" date="2017-06" db="EMBL/GenBank/DDBJ databases">
        <title>Comparative genomic analysis of Ambrosia Fusariam Clade fungi.</title>
        <authorList>
            <person name="Stajich J.E."/>
            <person name="Carrillo J."/>
            <person name="Kijimoto T."/>
            <person name="Eskalen A."/>
            <person name="O'Donnell K."/>
            <person name="Kasson M."/>
        </authorList>
    </citation>
    <scope>NUCLEOTIDE SEQUENCE [LARGE SCALE GENOMIC DNA]</scope>
    <source>
        <strain evidence="2 3">NRRL62579</strain>
    </source>
</reference>
<evidence type="ECO:0000313" key="2">
    <source>
        <dbReference type="EMBL" id="RSL82292.1"/>
    </source>
</evidence>
<keyword evidence="3" id="KW-1185">Reference proteome</keyword>
<proteinExistence type="predicted"/>
<feature type="region of interest" description="Disordered" evidence="1">
    <location>
        <begin position="1"/>
        <end position="26"/>
    </location>
</feature>
<feature type="compositionally biased region" description="Polar residues" evidence="1">
    <location>
        <begin position="10"/>
        <end position="25"/>
    </location>
</feature>